<keyword evidence="12 19" id="KW-0133">Cell shape</keyword>
<feature type="active site" evidence="19">
    <location>
        <position position="164"/>
    </location>
</feature>
<dbReference type="InterPro" id="IPR016166">
    <property type="entry name" value="FAD-bd_PCMH"/>
</dbReference>
<dbReference type="GO" id="GO:0005829">
    <property type="term" value="C:cytosol"/>
    <property type="evidence" value="ECO:0007669"/>
    <property type="project" value="TreeGrafter"/>
</dbReference>
<dbReference type="EMBL" id="CP003807">
    <property type="protein sequence ID" value="AGF49959.1"/>
    <property type="molecule type" value="Genomic_DNA"/>
</dbReference>
<accession>M1M4C9</accession>
<dbReference type="HAMAP" id="MF_00037">
    <property type="entry name" value="MurB"/>
    <property type="match status" value="1"/>
</dbReference>
<evidence type="ECO:0000256" key="3">
    <source>
        <dbReference type="ARBA" id="ARBA00004496"/>
    </source>
</evidence>
<dbReference type="InterPro" id="IPR011601">
    <property type="entry name" value="MurB_C"/>
</dbReference>
<dbReference type="Pfam" id="PF01565">
    <property type="entry name" value="FAD_binding_4"/>
    <property type="match status" value="1"/>
</dbReference>
<evidence type="ECO:0000313" key="21">
    <source>
        <dbReference type="EMBL" id="AGF49959.1"/>
    </source>
</evidence>
<evidence type="ECO:0000256" key="9">
    <source>
        <dbReference type="ARBA" id="ARBA00022630"/>
    </source>
</evidence>
<dbReference type="PATRIC" id="fig|1208922.3.peg.512"/>
<evidence type="ECO:0000256" key="12">
    <source>
        <dbReference type="ARBA" id="ARBA00022960"/>
    </source>
</evidence>
<dbReference type="HOGENOM" id="CLU_035304_0_0_4"/>
<comment type="similarity">
    <text evidence="19">Belongs to the MurB family.</text>
</comment>
<evidence type="ECO:0000256" key="1">
    <source>
        <dbReference type="ARBA" id="ARBA00001974"/>
    </source>
</evidence>
<keyword evidence="11 19" id="KW-0521">NADP</keyword>
<dbReference type="GO" id="GO:0051301">
    <property type="term" value="P:cell division"/>
    <property type="evidence" value="ECO:0007669"/>
    <property type="project" value="UniProtKB-KW"/>
</dbReference>
<evidence type="ECO:0000259" key="20">
    <source>
        <dbReference type="PROSITE" id="PS51387"/>
    </source>
</evidence>
<proteinExistence type="inferred from homology"/>
<dbReference type="NCBIfam" id="TIGR00179">
    <property type="entry name" value="murB"/>
    <property type="match status" value="1"/>
</dbReference>
<dbReference type="KEGG" id="kbt:BCUE_0812"/>
<dbReference type="Gene3D" id="3.30.43.10">
    <property type="entry name" value="Uridine Diphospho-n-acetylenolpyruvylglucosamine Reductase, domain 2"/>
    <property type="match status" value="1"/>
</dbReference>
<dbReference type="InterPro" id="IPR016169">
    <property type="entry name" value="FAD-bd_PCMH_sub2"/>
</dbReference>
<dbReference type="SUPFAM" id="SSF56194">
    <property type="entry name" value="Uridine diphospho-N-Acetylenolpyruvylglucosamine reductase, MurB, C-terminal domain"/>
    <property type="match status" value="1"/>
</dbReference>
<dbReference type="PANTHER" id="PTHR21071:SF4">
    <property type="entry name" value="UDP-N-ACETYLENOLPYRUVOYLGLUCOSAMINE REDUCTASE"/>
    <property type="match status" value="1"/>
</dbReference>
<evidence type="ECO:0000256" key="8">
    <source>
        <dbReference type="ARBA" id="ARBA00022618"/>
    </source>
</evidence>
<evidence type="ECO:0000313" key="22">
    <source>
        <dbReference type="Proteomes" id="UP000011563"/>
    </source>
</evidence>
<comment type="pathway">
    <text evidence="4 19">Cell wall biogenesis; peptidoglycan biosynthesis.</text>
</comment>
<dbReference type="Gene3D" id="3.90.78.10">
    <property type="entry name" value="UDP-N-acetylenolpyruvoylglucosamine reductase, C-terminal domain"/>
    <property type="match status" value="1"/>
</dbReference>
<keyword evidence="13 19" id="KW-0573">Peptidoglycan synthesis</keyword>
<evidence type="ECO:0000256" key="19">
    <source>
        <dbReference type="HAMAP-Rule" id="MF_00037"/>
    </source>
</evidence>
<dbReference type="GO" id="GO:0008762">
    <property type="term" value="F:UDP-N-acetylmuramate dehydrogenase activity"/>
    <property type="evidence" value="ECO:0007669"/>
    <property type="project" value="UniProtKB-UniRule"/>
</dbReference>
<dbReference type="Pfam" id="PF02873">
    <property type="entry name" value="MurB_C"/>
    <property type="match status" value="1"/>
</dbReference>
<evidence type="ECO:0000256" key="2">
    <source>
        <dbReference type="ARBA" id="ARBA00003921"/>
    </source>
</evidence>
<evidence type="ECO:0000256" key="13">
    <source>
        <dbReference type="ARBA" id="ARBA00022984"/>
    </source>
</evidence>
<dbReference type="GO" id="GO:0009252">
    <property type="term" value="P:peptidoglycan biosynthetic process"/>
    <property type="evidence" value="ECO:0007669"/>
    <property type="project" value="UniProtKB-UniRule"/>
</dbReference>
<sequence length="340" mass="39039">MKLESKQQNLKDLNTFKLNSFTDYFFVVRNFEDLKFITSTLGDYKDIFILGGGSNVILPECIESLVIKVNFSGIRMISDFGNDVLIEAYAGEFWHNFVIHCLNMGWYGLENLAFIPGTVGAAPVQNIGAYGIEFSNYCYSIIAWDLLKGEIVEILARECFFAYRNSIFKQKTYKNFIILSVRVILSKIWNPNLEYFKINDYSTRKSLEDSKNINNLIEAIFDIRRSKLPNIKEFGNVGSFFKNPIISEESFLNALHFFPDLVFWEQRKDAYKLSAGWLIDNCGWRGKNYGSVAVYEKNALILLNQGLAKFDDVIGLAALIINDVYNKSGIKLEIEPLVYY</sequence>
<comment type="function">
    <text evidence="2 19">Cell wall formation.</text>
</comment>
<feature type="domain" description="FAD-binding PCMH-type" evidence="20">
    <location>
        <begin position="18"/>
        <end position="188"/>
    </location>
</feature>
<feature type="active site" evidence="19">
    <location>
        <position position="335"/>
    </location>
</feature>
<evidence type="ECO:0000256" key="16">
    <source>
        <dbReference type="ARBA" id="ARBA00023316"/>
    </source>
</evidence>
<organism evidence="21 22">
    <name type="scientific">Candidatus Kinetoplastidibacterium blastocrithidiae TCC012E</name>
    <dbReference type="NCBI Taxonomy" id="1208922"/>
    <lineage>
        <taxon>Bacteria</taxon>
        <taxon>Pseudomonadati</taxon>
        <taxon>Pseudomonadota</taxon>
        <taxon>Betaproteobacteria</taxon>
        <taxon>Candidatus Kinetoplastidibacterium</taxon>
    </lineage>
</organism>
<gene>
    <name evidence="19" type="primary">murB</name>
    <name evidence="21" type="ORF">BCUE_0812</name>
</gene>
<keyword evidence="9 19" id="KW-0285">Flavoprotein</keyword>
<dbReference type="EC" id="1.3.1.98" evidence="5 19"/>
<dbReference type="SUPFAM" id="SSF56176">
    <property type="entry name" value="FAD-binding/transporter-associated domain-like"/>
    <property type="match status" value="1"/>
</dbReference>
<dbReference type="GO" id="GO:0008360">
    <property type="term" value="P:regulation of cell shape"/>
    <property type="evidence" value="ECO:0007669"/>
    <property type="project" value="UniProtKB-KW"/>
</dbReference>
<dbReference type="GO" id="GO:0071949">
    <property type="term" value="F:FAD binding"/>
    <property type="evidence" value="ECO:0007669"/>
    <property type="project" value="InterPro"/>
</dbReference>
<evidence type="ECO:0000256" key="17">
    <source>
        <dbReference type="ARBA" id="ARBA00031026"/>
    </source>
</evidence>
<dbReference type="InterPro" id="IPR016167">
    <property type="entry name" value="FAD-bd_PCMH_sub1"/>
</dbReference>
<evidence type="ECO:0000256" key="18">
    <source>
        <dbReference type="ARBA" id="ARBA00048914"/>
    </source>
</evidence>
<protein>
    <recommendedName>
        <fullName evidence="6 19">UDP-N-acetylenolpyruvoylglucosamine reductase</fullName>
        <ecNumber evidence="5 19">1.3.1.98</ecNumber>
    </recommendedName>
    <alternativeName>
        <fullName evidence="17 19">UDP-N-acetylmuramate dehydrogenase</fullName>
    </alternativeName>
</protein>
<evidence type="ECO:0000256" key="4">
    <source>
        <dbReference type="ARBA" id="ARBA00004752"/>
    </source>
</evidence>
<name>M1M4C9_9PROT</name>
<dbReference type="InterPro" id="IPR036635">
    <property type="entry name" value="MurB_C_sf"/>
</dbReference>
<reference evidence="21 22" key="1">
    <citation type="journal article" date="2013" name="Genome Biol. Evol.">
        <title>Genome evolution and phylogenomic analysis of candidatus kinetoplastibacterium, the betaproteobacterial endosymbionts of strigomonas and angomonas.</title>
        <authorList>
            <person name="Alves J.M."/>
            <person name="Serrano M.G."/>
            <person name="Maia da Silva F."/>
            <person name="Voegtly L.J."/>
            <person name="Matveyev A.V."/>
            <person name="Teixeira M.M."/>
            <person name="Camargo E.P."/>
            <person name="Buck G.A."/>
        </authorList>
    </citation>
    <scope>NUCLEOTIDE SEQUENCE [LARGE SCALE GENOMIC DNA]</scope>
    <source>
        <strain evidence="21 22">TCC012E</strain>
    </source>
</reference>
<dbReference type="InterPro" id="IPR003170">
    <property type="entry name" value="MurB"/>
</dbReference>
<dbReference type="PANTHER" id="PTHR21071">
    <property type="entry name" value="UDP-N-ACETYLENOLPYRUVOYLGLUCOSAMINE REDUCTASE"/>
    <property type="match status" value="1"/>
</dbReference>
<dbReference type="RefSeq" id="WP_015390054.1">
    <property type="nucleotide sequence ID" value="NC_020285.1"/>
</dbReference>
<comment type="catalytic activity">
    <reaction evidence="18 19">
        <text>UDP-N-acetyl-alpha-D-muramate + NADP(+) = UDP-N-acetyl-3-O-(1-carboxyvinyl)-alpha-D-glucosamine + NADPH + H(+)</text>
        <dbReference type="Rhea" id="RHEA:12248"/>
        <dbReference type="ChEBI" id="CHEBI:15378"/>
        <dbReference type="ChEBI" id="CHEBI:57783"/>
        <dbReference type="ChEBI" id="CHEBI:58349"/>
        <dbReference type="ChEBI" id="CHEBI:68483"/>
        <dbReference type="ChEBI" id="CHEBI:70757"/>
        <dbReference type="EC" id="1.3.1.98"/>
    </reaction>
</comment>
<dbReference type="UniPathway" id="UPA00219"/>
<keyword evidence="8 19" id="KW-0132">Cell division</keyword>
<evidence type="ECO:0000256" key="11">
    <source>
        <dbReference type="ARBA" id="ARBA00022857"/>
    </source>
</evidence>
<dbReference type="GO" id="GO:0071555">
    <property type="term" value="P:cell wall organization"/>
    <property type="evidence" value="ECO:0007669"/>
    <property type="project" value="UniProtKB-KW"/>
</dbReference>
<dbReference type="Proteomes" id="UP000011563">
    <property type="component" value="Chromosome"/>
</dbReference>
<keyword evidence="15 19" id="KW-0131">Cell cycle</keyword>
<dbReference type="InterPro" id="IPR036318">
    <property type="entry name" value="FAD-bd_PCMH-like_sf"/>
</dbReference>
<dbReference type="PROSITE" id="PS51387">
    <property type="entry name" value="FAD_PCMH"/>
    <property type="match status" value="1"/>
</dbReference>
<feature type="active site" description="Proton donor" evidence="19">
    <location>
        <position position="239"/>
    </location>
</feature>
<keyword evidence="14 19" id="KW-0560">Oxidoreductase</keyword>
<comment type="cofactor">
    <cofactor evidence="1 19">
        <name>FAD</name>
        <dbReference type="ChEBI" id="CHEBI:57692"/>
    </cofactor>
</comment>
<dbReference type="NCBIfam" id="NF000755">
    <property type="entry name" value="PRK00046.1"/>
    <property type="match status" value="1"/>
</dbReference>
<evidence type="ECO:0000256" key="7">
    <source>
        <dbReference type="ARBA" id="ARBA00022490"/>
    </source>
</evidence>
<dbReference type="AlphaFoldDB" id="M1M4C9"/>
<evidence type="ECO:0000256" key="14">
    <source>
        <dbReference type="ARBA" id="ARBA00023002"/>
    </source>
</evidence>
<keyword evidence="16 19" id="KW-0961">Cell wall biogenesis/degradation</keyword>
<evidence type="ECO:0000256" key="15">
    <source>
        <dbReference type="ARBA" id="ARBA00023306"/>
    </source>
</evidence>
<keyword evidence="7 19" id="KW-0963">Cytoplasm</keyword>
<keyword evidence="22" id="KW-1185">Reference proteome</keyword>
<dbReference type="Gene3D" id="3.30.465.10">
    <property type="match status" value="1"/>
</dbReference>
<keyword evidence="10 19" id="KW-0274">FAD</keyword>
<comment type="subcellular location">
    <subcellularLocation>
        <location evidence="3 19">Cytoplasm</location>
    </subcellularLocation>
</comment>
<evidence type="ECO:0000256" key="10">
    <source>
        <dbReference type="ARBA" id="ARBA00022827"/>
    </source>
</evidence>
<evidence type="ECO:0000256" key="5">
    <source>
        <dbReference type="ARBA" id="ARBA00012518"/>
    </source>
</evidence>
<evidence type="ECO:0000256" key="6">
    <source>
        <dbReference type="ARBA" id="ARBA00015188"/>
    </source>
</evidence>
<dbReference type="InterPro" id="IPR006094">
    <property type="entry name" value="Oxid_FAD_bind_N"/>
</dbReference>